<dbReference type="InterPro" id="IPR006660">
    <property type="entry name" value="Arsenate_reductase-like"/>
</dbReference>
<proteinExistence type="inferred from homology"/>
<dbReference type="Proteomes" id="UP000051580">
    <property type="component" value="Unassembled WGS sequence"/>
</dbReference>
<dbReference type="EMBL" id="AZFS01000061">
    <property type="protein sequence ID" value="KRL93810.1"/>
    <property type="molecule type" value="Genomic_DNA"/>
</dbReference>
<dbReference type="CDD" id="cd03032">
    <property type="entry name" value="ArsC_Spx"/>
    <property type="match status" value="1"/>
</dbReference>
<evidence type="ECO:0000256" key="1">
    <source>
        <dbReference type="ARBA" id="ARBA00023157"/>
    </source>
</evidence>
<comment type="caution">
    <text evidence="4">The sequence shown here is derived from an EMBL/GenBank/DDBJ whole genome shotgun (WGS) entry which is preliminary data.</text>
</comment>
<dbReference type="SUPFAM" id="SSF52833">
    <property type="entry name" value="Thioredoxin-like"/>
    <property type="match status" value="1"/>
</dbReference>
<reference evidence="4 5" key="1">
    <citation type="journal article" date="2015" name="Genome Announc.">
        <title>Expanding the biotechnology potential of lactobacilli through comparative genomics of 213 strains and associated genera.</title>
        <authorList>
            <person name="Sun Z."/>
            <person name="Harris H.M."/>
            <person name="McCann A."/>
            <person name="Guo C."/>
            <person name="Argimon S."/>
            <person name="Zhang W."/>
            <person name="Yang X."/>
            <person name="Jeffery I.B."/>
            <person name="Cooney J.C."/>
            <person name="Kagawa T.F."/>
            <person name="Liu W."/>
            <person name="Song Y."/>
            <person name="Salvetti E."/>
            <person name="Wrobel A."/>
            <person name="Rasinkangas P."/>
            <person name="Parkhill J."/>
            <person name="Rea M.C."/>
            <person name="O'Sullivan O."/>
            <person name="Ritari J."/>
            <person name="Douillard F.P."/>
            <person name="Paul Ross R."/>
            <person name="Yang R."/>
            <person name="Briner A.E."/>
            <person name="Felis G.E."/>
            <person name="de Vos W.M."/>
            <person name="Barrangou R."/>
            <person name="Klaenhammer T.R."/>
            <person name="Caufield P.W."/>
            <person name="Cui Y."/>
            <person name="Zhang H."/>
            <person name="O'Toole P.W."/>
        </authorList>
    </citation>
    <scope>NUCLEOTIDE SEQUENCE [LARGE SCALE GENOMIC DNA]</scope>
    <source>
        <strain evidence="4 5">DSM 16381</strain>
    </source>
</reference>
<evidence type="ECO:0000256" key="3">
    <source>
        <dbReference type="PROSITE-ProRule" id="PRU01282"/>
    </source>
</evidence>
<keyword evidence="1" id="KW-1015">Disulfide bond</keyword>
<name>A0A0R1US59_9LACO</name>
<dbReference type="NCBIfam" id="TIGR01617">
    <property type="entry name" value="arsC_related"/>
    <property type="match status" value="1"/>
</dbReference>
<sequence length="172" mass="19464">MYNKKYKLALQQKSAKSSTSSKRRQLEGDSMIKMYFHAKTTAVTKAMKWLANHDAIFTARDIKKQPLTRDEILYMLSLTEDGTDDLISTRSKAYKALPDSVQDMGMNELVDLLQKNPGILKNPIVVDRNKLATGFDLETIREFVPAAYRKKELASFFKILNGGNKNLDVSPA</sequence>
<dbReference type="InterPro" id="IPR006504">
    <property type="entry name" value="Tscrpt_reg_Spx/MgsR"/>
</dbReference>
<dbReference type="PATRIC" id="fig|1423753.3.peg.1038"/>
<accession>A0A0R1US59</accession>
<dbReference type="PANTHER" id="PTHR30041">
    <property type="entry name" value="ARSENATE REDUCTASE"/>
    <property type="match status" value="1"/>
</dbReference>
<dbReference type="Pfam" id="PF03960">
    <property type="entry name" value="ArsC"/>
    <property type="match status" value="1"/>
</dbReference>
<dbReference type="Gene3D" id="3.40.30.10">
    <property type="entry name" value="Glutaredoxin"/>
    <property type="match status" value="1"/>
</dbReference>
<keyword evidence="5" id="KW-1185">Reference proteome</keyword>
<dbReference type="AlphaFoldDB" id="A0A0R1US59"/>
<dbReference type="STRING" id="1423753.FD28_GL000999"/>
<dbReference type="PANTHER" id="PTHR30041:SF7">
    <property type="entry name" value="GLOBAL TRANSCRIPTIONAL REGULATOR SPX"/>
    <property type="match status" value="1"/>
</dbReference>
<organism evidence="4 5">
    <name type="scientific">Levilactobacillus hammesii DSM 16381</name>
    <dbReference type="NCBI Taxonomy" id="1423753"/>
    <lineage>
        <taxon>Bacteria</taxon>
        <taxon>Bacillati</taxon>
        <taxon>Bacillota</taxon>
        <taxon>Bacilli</taxon>
        <taxon>Lactobacillales</taxon>
        <taxon>Lactobacillaceae</taxon>
        <taxon>Levilactobacillus</taxon>
    </lineage>
</organism>
<evidence type="ECO:0000256" key="2">
    <source>
        <dbReference type="ARBA" id="ARBA00023284"/>
    </source>
</evidence>
<protein>
    <submittedName>
        <fullName evidence="4">Arsenate reductase</fullName>
    </submittedName>
</protein>
<evidence type="ECO:0000313" key="4">
    <source>
        <dbReference type="EMBL" id="KRL93810.1"/>
    </source>
</evidence>
<keyword evidence="2" id="KW-0676">Redox-active center</keyword>
<dbReference type="InterPro" id="IPR036249">
    <property type="entry name" value="Thioredoxin-like_sf"/>
</dbReference>
<dbReference type="PROSITE" id="PS51353">
    <property type="entry name" value="ARSC"/>
    <property type="match status" value="1"/>
</dbReference>
<comment type="similarity">
    <text evidence="3">Belongs to the ArsC family.</text>
</comment>
<evidence type="ECO:0000313" key="5">
    <source>
        <dbReference type="Proteomes" id="UP000051580"/>
    </source>
</evidence>
<gene>
    <name evidence="4" type="ORF">FD28_GL000999</name>
</gene>